<dbReference type="Proteomes" id="UP001140206">
    <property type="component" value="Chromosome 3"/>
</dbReference>
<proteinExistence type="predicted"/>
<keyword evidence="1" id="KW-1133">Transmembrane helix</keyword>
<protein>
    <submittedName>
        <fullName evidence="2">Kelch repeat-containing protein</fullName>
    </submittedName>
</protein>
<sequence length="478" mass="53786">MQPSSYLKTGYSRPPSLLNTFRLPVPACASFFVFSFTMPPSLRVLLSLLIPTSSFSSPLLSSQAHTNTMSKQHPVPKRYSVFLACSLLLAIALLADFLWASSNLSLNSSNQVLVAVSVSTPSNKKKKEPKALNRELMSVNATYADIQAPHWDWEQMPEAPVPRLDGFAIQLHNLFYVFAGYGSIDHVHSHVDIFNFTSNTWDGRFDMPKEMANSHLGMATDGRYIYAISGQYGPQCRKPTNRNFVLDAKTKQWSELPSLPVPRYAPATQLWRGRLHVMGGSKEDRHEPGLEHWSLAVKNGKALEAEWRIEVPIPRGGPHRACVVANDKLLVIGGQEGDFMAKPGSPIFKCSRRHEVVYTNVYMLDDENQWKQLPPMPKPNSHIESAWVIVNNSIIIVGGTTEKHPVTKKMILAGEVFRFNLDNLEWSVIGRMPFRMKTTLVGFWDGWLYFTSGQRDRGPSDPSPKRVVGSTWRTKLHL</sequence>
<evidence type="ECO:0000313" key="3">
    <source>
        <dbReference type="Proteomes" id="UP001140206"/>
    </source>
</evidence>
<name>A0AAV8ENI3_9POAL</name>
<dbReference type="InterPro" id="IPR053256">
    <property type="entry name" value="Kelch_repeat-containing"/>
</dbReference>
<comment type="caution">
    <text evidence="2">The sequence shown here is derived from an EMBL/GenBank/DDBJ whole genome shotgun (WGS) entry which is preliminary data.</text>
</comment>
<organism evidence="2 3">
    <name type="scientific">Rhynchospora pubera</name>
    <dbReference type="NCBI Taxonomy" id="906938"/>
    <lineage>
        <taxon>Eukaryota</taxon>
        <taxon>Viridiplantae</taxon>
        <taxon>Streptophyta</taxon>
        <taxon>Embryophyta</taxon>
        <taxon>Tracheophyta</taxon>
        <taxon>Spermatophyta</taxon>
        <taxon>Magnoliopsida</taxon>
        <taxon>Liliopsida</taxon>
        <taxon>Poales</taxon>
        <taxon>Cyperaceae</taxon>
        <taxon>Cyperoideae</taxon>
        <taxon>Rhynchosporeae</taxon>
        <taxon>Rhynchospora</taxon>
    </lineage>
</organism>
<feature type="transmembrane region" description="Helical" evidence="1">
    <location>
        <begin position="81"/>
        <end position="100"/>
    </location>
</feature>
<dbReference type="SUPFAM" id="SSF117281">
    <property type="entry name" value="Kelch motif"/>
    <property type="match status" value="2"/>
</dbReference>
<dbReference type="Pfam" id="PF24681">
    <property type="entry name" value="Kelch_KLHDC2_KLHL20_DRC7"/>
    <property type="match status" value="1"/>
</dbReference>
<dbReference type="InterPro" id="IPR015915">
    <property type="entry name" value="Kelch-typ_b-propeller"/>
</dbReference>
<evidence type="ECO:0000256" key="1">
    <source>
        <dbReference type="SAM" id="Phobius"/>
    </source>
</evidence>
<keyword evidence="1" id="KW-0812">Transmembrane</keyword>
<dbReference type="PANTHER" id="PTHR46773">
    <property type="match status" value="1"/>
</dbReference>
<gene>
    <name evidence="2" type="ORF">LUZ62_063983</name>
</gene>
<dbReference type="PANTHER" id="PTHR46773:SF3">
    <property type="entry name" value="OS08G0128000 PROTEIN"/>
    <property type="match status" value="1"/>
</dbReference>
<keyword evidence="3" id="KW-1185">Reference proteome</keyword>
<keyword evidence="1" id="KW-0472">Membrane</keyword>
<dbReference type="Gene3D" id="2.120.10.80">
    <property type="entry name" value="Kelch-type beta propeller"/>
    <property type="match status" value="2"/>
</dbReference>
<dbReference type="EMBL" id="JAMFTS010000003">
    <property type="protein sequence ID" value="KAJ4779726.1"/>
    <property type="molecule type" value="Genomic_DNA"/>
</dbReference>
<accession>A0AAV8ENI3</accession>
<dbReference type="AlphaFoldDB" id="A0AAV8ENI3"/>
<reference evidence="2" key="1">
    <citation type="submission" date="2022-08" db="EMBL/GenBank/DDBJ databases">
        <authorList>
            <person name="Marques A."/>
        </authorList>
    </citation>
    <scope>NUCLEOTIDE SEQUENCE</scope>
    <source>
        <strain evidence="2">RhyPub2mFocal</strain>
        <tissue evidence="2">Leaves</tissue>
    </source>
</reference>
<evidence type="ECO:0000313" key="2">
    <source>
        <dbReference type="EMBL" id="KAJ4779726.1"/>
    </source>
</evidence>